<dbReference type="PROSITE" id="PS50883">
    <property type="entry name" value="EAL"/>
    <property type="match status" value="1"/>
</dbReference>
<protein>
    <submittedName>
        <fullName evidence="1">Uncharacterized protein</fullName>
    </submittedName>
</protein>
<dbReference type="EMBL" id="CP021112">
    <property type="protein sequence ID" value="ARP99944.1"/>
    <property type="molecule type" value="Genomic_DNA"/>
</dbReference>
<dbReference type="PANTHER" id="PTHR33121:SF79">
    <property type="entry name" value="CYCLIC DI-GMP PHOSPHODIESTERASE PDED-RELATED"/>
    <property type="match status" value="1"/>
</dbReference>
<evidence type="ECO:0000313" key="1">
    <source>
        <dbReference type="EMBL" id="ARP99944.1"/>
    </source>
</evidence>
<dbReference type="Proteomes" id="UP000194137">
    <property type="component" value="Chromosome"/>
</dbReference>
<accession>A0A1W6ZT81</accession>
<dbReference type="Pfam" id="PF00563">
    <property type="entry name" value="EAL"/>
    <property type="match status" value="1"/>
</dbReference>
<dbReference type="InterPro" id="IPR001633">
    <property type="entry name" value="EAL_dom"/>
</dbReference>
<dbReference type="KEGG" id="psin:CAK95_13260"/>
<dbReference type="PANTHER" id="PTHR33121">
    <property type="entry name" value="CYCLIC DI-GMP PHOSPHODIESTERASE PDEF"/>
    <property type="match status" value="1"/>
</dbReference>
<dbReference type="Gene3D" id="3.20.20.450">
    <property type="entry name" value="EAL domain"/>
    <property type="match status" value="1"/>
</dbReference>
<dbReference type="InterPro" id="IPR050706">
    <property type="entry name" value="Cyclic-di-GMP_PDE-like"/>
</dbReference>
<dbReference type="SUPFAM" id="SSF141868">
    <property type="entry name" value="EAL domain-like"/>
    <property type="match status" value="1"/>
</dbReference>
<dbReference type="CDD" id="cd01948">
    <property type="entry name" value="EAL"/>
    <property type="match status" value="1"/>
</dbReference>
<sequence length="484" mass="52029">MLRLTAIFIAICVVVIAASLGAVGYLVFGLSGTEASLLALAAMSGLALYNTVTARLHDRDLVGKQIADLSRGTADLARQVAEMTRRQIAIEHQEAARRSPGPNEALAAEIGELGELLKQLAETIADHETRLTELREEPSAILAALAAAAPAQAAAEMPVAVAASQDDATRPHVVAAQAVAAAPPVDALTASGPFKGKKHDEIADIIRTAIDENRIDLYLQPVLTLPQRKVRYYEAMTRLRRDDGTLILPADFLAHAEKANLLARIDNVQLFRCVQVLRRLLLQNREIGLFCNVSVPTLNDTDVFRQFYDFLEANRALTTALTLEFTQDSLRSLGPLEQESLASLSSLGYRFSMDRVTDLRMGPRDLADMGVRFVKVPADLLLSKGSSSSDIHAADLSDLLGRHGISLIAERIETEATVIDLLDYDVRFGQGFLFSAPRPVRAEALQAGPAQRPDPAPAAGTGTAEPQRSAPSPVMGGLVAHAAM</sequence>
<dbReference type="InterPro" id="IPR035919">
    <property type="entry name" value="EAL_sf"/>
</dbReference>
<dbReference type="RefSeq" id="WP_157699617.1">
    <property type="nucleotide sequence ID" value="NZ_CP021112.1"/>
</dbReference>
<dbReference type="GO" id="GO:0071111">
    <property type="term" value="F:cyclic-guanylate-specific phosphodiesterase activity"/>
    <property type="evidence" value="ECO:0007669"/>
    <property type="project" value="InterPro"/>
</dbReference>
<reference evidence="1 2" key="1">
    <citation type="submission" date="2017-05" db="EMBL/GenBank/DDBJ databases">
        <title>Full genome sequence of Pseudorhodoplanes sinuspersici.</title>
        <authorList>
            <person name="Dastgheib S.M.M."/>
            <person name="Shavandi M."/>
            <person name="Tirandaz H."/>
        </authorList>
    </citation>
    <scope>NUCLEOTIDE SEQUENCE [LARGE SCALE GENOMIC DNA]</scope>
    <source>
        <strain evidence="1 2">RIPI110</strain>
    </source>
</reference>
<dbReference type="AlphaFoldDB" id="A0A1W6ZT81"/>
<gene>
    <name evidence="1" type="ORF">CAK95_13260</name>
</gene>
<evidence type="ECO:0000313" key="2">
    <source>
        <dbReference type="Proteomes" id="UP000194137"/>
    </source>
</evidence>
<organism evidence="1 2">
    <name type="scientific">Pseudorhodoplanes sinuspersici</name>
    <dbReference type="NCBI Taxonomy" id="1235591"/>
    <lineage>
        <taxon>Bacteria</taxon>
        <taxon>Pseudomonadati</taxon>
        <taxon>Pseudomonadota</taxon>
        <taxon>Alphaproteobacteria</taxon>
        <taxon>Hyphomicrobiales</taxon>
        <taxon>Pseudorhodoplanes</taxon>
    </lineage>
</organism>
<proteinExistence type="predicted"/>
<dbReference type="SMART" id="SM00052">
    <property type="entry name" value="EAL"/>
    <property type="match status" value="1"/>
</dbReference>
<dbReference type="STRING" id="1235591.CAK95_13260"/>
<keyword evidence="2" id="KW-1185">Reference proteome</keyword>
<dbReference type="OrthoDB" id="7178689at2"/>
<name>A0A1W6ZT81_9HYPH</name>